<dbReference type="AlphaFoldDB" id="A0A4S4M252"/>
<evidence type="ECO:0000313" key="1">
    <source>
        <dbReference type="EMBL" id="THH19109.1"/>
    </source>
</evidence>
<proteinExistence type="predicted"/>
<organism evidence="1 2">
    <name type="scientific">Bondarzewia mesenterica</name>
    <dbReference type="NCBI Taxonomy" id="1095465"/>
    <lineage>
        <taxon>Eukaryota</taxon>
        <taxon>Fungi</taxon>
        <taxon>Dikarya</taxon>
        <taxon>Basidiomycota</taxon>
        <taxon>Agaricomycotina</taxon>
        <taxon>Agaricomycetes</taxon>
        <taxon>Russulales</taxon>
        <taxon>Bondarzewiaceae</taxon>
        <taxon>Bondarzewia</taxon>
    </lineage>
</organism>
<sequence length="331" mass="36675">MSVPVRPNVSAHANPLAQNAFKAISIDGLAFDQNDSPISVTLERITAPINLIDPYPLPQLDWSHSPPDCYVPNGPLPRQPSKLPPSPSFTLSFSLGACMGTGRSGIVCDVSQPKILGESSSGTVGYLPPLVAKICRRNRWVAIARCYGWFEVKFQEGWRYPKDALKCHNLVPHPLLTELISTRDRIYVLVLERLGGNLPEWVDDSEPLWQELTAVYNEVGHCGVLLAEDICWNNILRAPTCPPGLPSLPSPFTSRTHAWRAIDLEMAFMTAWAPHYIAGNHDEWIDRVLRGISKGEEDIVYLKNHITIKEDSVPKVDAEADRTEVGASGQK</sequence>
<dbReference type="Proteomes" id="UP000310158">
    <property type="component" value="Unassembled WGS sequence"/>
</dbReference>
<gene>
    <name evidence="1" type="ORF">EW146_g1978</name>
</gene>
<name>A0A4S4M252_9AGAM</name>
<keyword evidence="2" id="KW-1185">Reference proteome</keyword>
<reference evidence="1 2" key="1">
    <citation type="submission" date="2019-02" db="EMBL/GenBank/DDBJ databases">
        <title>Genome sequencing of the rare red list fungi Bondarzewia mesenterica.</title>
        <authorList>
            <person name="Buettner E."/>
            <person name="Kellner H."/>
        </authorList>
    </citation>
    <scope>NUCLEOTIDE SEQUENCE [LARGE SCALE GENOMIC DNA]</scope>
    <source>
        <strain evidence="1 2">DSM 108281</strain>
    </source>
</reference>
<dbReference type="EMBL" id="SGPL01000054">
    <property type="protein sequence ID" value="THH19109.1"/>
    <property type="molecule type" value="Genomic_DNA"/>
</dbReference>
<accession>A0A4S4M252</accession>
<comment type="caution">
    <text evidence="1">The sequence shown here is derived from an EMBL/GenBank/DDBJ whole genome shotgun (WGS) entry which is preliminary data.</text>
</comment>
<evidence type="ECO:0000313" key="2">
    <source>
        <dbReference type="Proteomes" id="UP000310158"/>
    </source>
</evidence>
<evidence type="ECO:0008006" key="3">
    <source>
        <dbReference type="Google" id="ProtNLM"/>
    </source>
</evidence>
<dbReference type="OrthoDB" id="3182995at2759"/>
<protein>
    <recommendedName>
        <fullName evidence="3">Protein kinase domain-containing protein</fullName>
    </recommendedName>
</protein>